<evidence type="ECO:0000256" key="1">
    <source>
        <dbReference type="SAM" id="MobiDB-lite"/>
    </source>
</evidence>
<gene>
    <name evidence="2" type="ORF">MELLADRAFT_68351</name>
</gene>
<dbReference type="VEuPathDB" id="FungiDB:MELLADRAFT_68351"/>
<dbReference type="AlphaFoldDB" id="F4S6H4"/>
<dbReference type="KEGG" id="mlr:MELLADRAFT_68351"/>
<dbReference type="EMBL" id="GL883155">
    <property type="protein sequence ID" value="EGF99759.1"/>
    <property type="molecule type" value="Genomic_DNA"/>
</dbReference>
<name>F4S6H4_MELLP</name>
<protein>
    <submittedName>
        <fullName evidence="2">Uncharacterized protein</fullName>
    </submittedName>
</protein>
<evidence type="ECO:0000313" key="2">
    <source>
        <dbReference type="EMBL" id="EGF99759.1"/>
    </source>
</evidence>
<dbReference type="HOGENOM" id="CLU_1652544_0_0_1"/>
<evidence type="ECO:0000313" key="3">
    <source>
        <dbReference type="Proteomes" id="UP000001072"/>
    </source>
</evidence>
<dbReference type="GeneID" id="18931019"/>
<dbReference type="Proteomes" id="UP000001072">
    <property type="component" value="Unassembled WGS sequence"/>
</dbReference>
<accession>F4S6H4</accession>
<reference evidence="3" key="1">
    <citation type="journal article" date="2011" name="Proc. Natl. Acad. Sci. U.S.A.">
        <title>Obligate biotrophy features unraveled by the genomic analysis of rust fungi.</title>
        <authorList>
            <person name="Duplessis S."/>
            <person name="Cuomo C.A."/>
            <person name="Lin Y.-C."/>
            <person name="Aerts A."/>
            <person name="Tisserant E."/>
            <person name="Veneault-Fourrey C."/>
            <person name="Joly D.L."/>
            <person name="Hacquard S."/>
            <person name="Amselem J."/>
            <person name="Cantarel B.L."/>
            <person name="Chiu R."/>
            <person name="Coutinho P.M."/>
            <person name="Feau N."/>
            <person name="Field M."/>
            <person name="Frey P."/>
            <person name="Gelhaye E."/>
            <person name="Goldberg J."/>
            <person name="Grabherr M.G."/>
            <person name="Kodira C.D."/>
            <person name="Kohler A."/>
            <person name="Kuees U."/>
            <person name="Lindquist E.A."/>
            <person name="Lucas S.M."/>
            <person name="Mago R."/>
            <person name="Mauceli E."/>
            <person name="Morin E."/>
            <person name="Murat C."/>
            <person name="Pangilinan J.L."/>
            <person name="Park R."/>
            <person name="Pearson M."/>
            <person name="Quesneville H."/>
            <person name="Rouhier N."/>
            <person name="Sakthikumar S."/>
            <person name="Salamov A.A."/>
            <person name="Schmutz J."/>
            <person name="Selles B."/>
            <person name="Shapiro H."/>
            <person name="Tanguay P."/>
            <person name="Tuskan G.A."/>
            <person name="Henrissat B."/>
            <person name="Van de Peer Y."/>
            <person name="Rouze P."/>
            <person name="Ellis J.G."/>
            <person name="Dodds P.N."/>
            <person name="Schein J.E."/>
            <person name="Zhong S."/>
            <person name="Hamelin R.C."/>
            <person name="Grigoriev I.V."/>
            <person name="Szabo L.J."/>
            <person name="Martin F."/>
        </authorList>
    </citation>
    <scope>NUCLEOTIDE SEQUENCE [LARGE SCALE GENOMIC DNA]</scope>
    <source>
        <strain evidence="3">98AG31 / pathotype 3-4-7</strain>
    </source>
</reference>
<feature type="region of interest" description="Disordered" evidence="1">
    <location>
        <begin position="80"/>
        <end position="142"/>
    </location>
</feature>
<dbReference type="InParanoid" id="F4S6H4"/>
<sequence>MTSPNKDITMSQPSSMSTLITEAILKEPVTQDPRGITPATNPPSTTSMAEAFNNALAQQASQFATIIKTLEKKIEDLSVPGSNAKINHPPPVEKTQASSMASSSCAYQGLTPSTSKSNHSLPRKGTTVPLTSSQKIRRPIPRKRHLLQVASSVFPVDFQQ</sequence>
<feature type="region of interest" description="Disordered" evidence="1">
    <location>
        <begin position="26"/>
        <end position="47"/>
    </location>
</feature>
<feature type="compositionally biased region" description="Polar residues" evidence="1">
    <location>
        <begin position="38"/>
        <end position="47"/>
    </location>
</feature>
<dbReference type="RefSeq" id="XP_007416977.1">
    <property type="nucleotide sequence ID" value="XM_007416915.1"/>
</dbReference>
<organism evidence="3">
    <name type="scientific">Melampsora larici-populina (strain 98AG31 / pathotype 3-4-7)</name>
    <name type="common">Poplar leaf rust fungus</name>
    <dbReference type="NCBI Taxonomy" id="747676"/>
    <lineage>
        <taxon>Eukaryota</taxon>
        <taxon>Fungi</taxon>
        <taxon>Dikarya</taxon>
        <taxon>Basidiomycota</taxon>
        <taxon>Pucciniomycotina</taxon>
        <taxon>Pucciniomycetes</taxon>
        <taxon>Pucciniales</taxon>
        <taxon>Melampsoraceae</taxon>
        <taxon>Melampsora</taxon>
    </lineage>
</organism>
<feature type="compositionally biased region" description="Polar residues" evidence="1">
    <location>
        <begin position="95"/>
        <end position="120"/>
    </location>
</feature>
<keyword evidence="3" id="KW-1185">Reference proteome</keyword>
<proteinExistence type="predicted"/>